<organism evidence="1 2">
    <name type="scientific">Eretmocerus hayati</name>
    <dbReference type="NCBI Taxonomy" id="131215"/>
    <lineage>
        <taxon>Eukaryota</taxon>
        <taxon>Metazoa</taxon>
        <taxon>Ecdysozoa</taxon>
        <taxon>Arthropoda</taxon>
        <taxon>Hexapoda</taxon>
        <taxon>Insecta</taxon>
        <taxon>Pterygota</taxon>
        <taxon>Neoptera</taxon>
        <taxon>Endopterygota</taxon>
        <taxon>Hymenoptera</taxon>
        <taxon>Apocrita</taxon>
        <taxon>Proctotrupomorpha</taxon>
        <taxon>Chalcidoidea</taxon>
        <taxon>Aphelinidae</taxon>
        <taxon>Aphelininae</taxon>
        <taxon>Eretmocerus</taxon>
    </lineage>
</organism>
<name>A0ACC2NJT1_9HYME</name>
<protein>
    <submittedName>
        <fullName evidence="1">Uncharacterized protein</fullName>
    </submittedName>
</protein>
<keyword evidence="2" id="KW-1185">Reference proteome</keyword>
<evidence type="ECO:0000313" key="2">
    <source>
        <dbReference type="Proteomes" id="UP001239111"/>
    </source>
</evidence>
<accession>A0ACC2NJT1</accession>
<proteinExistence type="predicted"/>
<sequence length="132" mass="15545">MYINASAVEIRKAVENYGNKRMGCDEIGGSIDHGMEYTAQAKEEKLAREKQREKLQLEIAARERAEKKQQEYEERLRNMSEEMERRQAELIEAQEMIRRLEEQLKQLQVAKEHLEDRQKVSPPECNPPGDEE</sequence>
<gene>
    <name evidence="1" type="ORF">QAD02_002709</name>
</gene>
<evidence type="ECO:0000313" key="1">
    <source>
        <dbReference type="EMBL" id="KAJ8671450.1"/>
    </source>
</evidence>
<dbReference type="EMBL" id="CM056743">
    <property type="protein sequence ID" value="KAJ8671450.1"/>
    <property type="molecule type" value="Genomic_DNA"/>
</dbReference>
<dbReference type="Proteomes" id="UP001239111">
    <property type="component" value="Chromosome 3"/>
</dbReference>
<reference evidence="1" key="1">
    <citation type="submission" date="2023-04" db="EMBL/GenBank/DDBJ databases">
        <title>A chromosome-level genome assembly of the parasitoid wasp Eretmocerus hayati.</title>
        <authorList>
            <person name="Zhong Y."/>
            <person name="Liu S."/>
            <person name="Liu Y."/>
        </authorList>
    </citation>
    <scope>NUCLEOTIDE SEQUENCE</scope>
    <source>
        <strain evidence="1">ZJU_SS_LIU_2023</strain>
    </source>
</reference>
<comment type="caution">
    <text evidence="1">The sequence shown here is derived from an EMBL/GenBank/DDBJ whole genome shotgun (WGS) entry which is preliminary data.</text>
</comment>